<dbReference type="Proteomes" id="UP001500618">
    <property type="component" value="Unassembled WGS sequence"/>
</dbReference>
<keyword evidence="2" id="KW-0472">Membrane</keyword>
<gene>
    <name evidence="3" type="ORF">GCM10009765_61790</name>
</gene>
<feature type="transmembrane region" description="Helical" evidence="2">
    <location>
        <begin position="207"/>
        <end position="228"/>
    </location>
</feature>
<proteinExistence type="predicted"/>
<feature type="region of interest" description="Disordered" evidence="1">
    <location>
        <begin position="238"/>
        <end position="327"/>
    </location>
</feature>
<feature type="compositionally biased region" description="Pro residues" evidence="1">
    <location>
        <begin position="117"/>
        <end position="128"/>
    </location>
</feature>
<comment type="caution">
    <text evidence="3">The sequence shown here is derived from an EMBL/GenBank/DDBJ whole genome shotgun (WGS) entry which is preliminary data.</text>
</comment>
<feature type="transmembrane region" description="Helical" evidence="2">
    <location>
        <begin position="25"/>
        <end position="47"/>
    </location>
</feature>
<evidence type="ECO:0000313" key="4">
    <source>
        <dbReference type="Proteomes" id="UP001500618"/>
    </source>
</evidence>
<accession>A0ABN2IG99</accession>
<feature type="compositionally biased region" description="Polar residues" evidence="1">
    <location>
        <begin position="316"/>
        <end position="327"/>
    </location>
</feature>
<evidence type="ECO:0000313" key="3">
    <source>
        <dbReference type="EMBL" id="GAA1704223.1"/>
    </source>
</evidence>
<feature type="region of interest" description="Disordered" evidence="1">
    <location>
        <begin position="98"/>
        <end position="139"/>
    </location>
</feature>
<sequence length="327" mass="32889">MTAPHSPDRDDETQPKPSIKARLDLSFTQVIAGALAAVTSAVAASYFGVAGTLIGAGFGSVIITVGTSVYKASLRRTNETLRKVIPVQAISQLRVVPDDTTVVRSGGPEPTTDPARLGPPPPRPPRPSTVPGAGAARPADETTLMKKVSDSTIGFGQGGEGTAQLRPTAGPIRATARVEGSDLAQQSTPQVESAPARWLDLLRQLRWGRVAVLAALVFALGTGVVVGVELVGGGSLTSILHGKPDGGTSIGGGSGTPKRGSDREPGGGSSGTPSPHPSPSIGPSSPVTPSPSAKPTPSPSAPPPTKEPTAPPSKPADQSSAEPTPPA</sequence>
<organism evidence="3 4">
    <name type="scientific">Fodinicola feengrottensis</name>
    <dbReference type="NCBI Taxonomy" id="435914"/>
    <lineage>
        <taxon>Bacteria</taxon>
        <taxon>Bacillati</taxon>
        <taxon>Actinomycetota</taxon>
        <taxon>Actinomycetes</taxon>
        <taxon>Mycobacteriales</taxon>
        <taxon>Fodinicola</taxon>
    </lineage>
</organism>
<feature type="transmembrane region" description="Helical" evidence="2">
    <location>
        <begin position="53"/>
        <end position="73"/>
    </location>
</feature>
<evidence type="ECO:0000256" key="2">
    <source>
        <dbReference type="SAM" id="Phobius"/>
    </source>
</evidence>
<reference evidence="3 4" key="1">
    <citation type="journal article" date="2019" name="Int. J. Syst. Evol. Microbiol.">
        <title>The Global Catalogue of Microorganisms (GCM) 10K type strain sequencing project: providing services to taxonomists for standard genome sequencing and annotation.</title>
        <authorList>
            <consortium name="The Broad Institute Genomics Platform"/>
            <consortium name="The Broad Institute Genome Sequencing Center for Infectious Disease"/>
            <person name="Wu L."/>
            <person name="Ma J."/>
        </authorList>
    </citation>
    <scope>NUCLEOTIDE SEQUENCE [LARGE SCALE GENOMIC DNA]</scope>
    <source>
        <strain evidence="3 4">JCM 14718</strain>
    </source>
</reference>
<keyword evidence="4" id="KW-1185">Reference proteome</keyword>
<protein>
    <submittedName>
        <fullName evidence="3">Uncharacterized protein</fullName>
    </submittedName>
</protein>
<dbReference type="EMBL" id="BAAANY010000029">
    <property type="protein sequence ID" value="GAA1704223.1"/>
    <property type="molecule type" value="Genomic_DNA"/>
</dbReference>
<evidence type="ECO:0000256" key="1">
    <source>
        <dbReference type="SAM" id="MobiDB-lite"/>
    </source>
</evidence>
<dbReference type="RefSeq" id="WP_344313778.1">
    <property type="nucleotide sequence ID" value="NZ_BAAANY010000029.1"/>
</dbReference>
<feature type="compositionally biased region" description="Pro residues" evidence="1">
    <location>
        <begin position="274"/>
        <end position="314"/>
    </location>
</feature>
<name>A0ABN2IG99_9ACTN</name>
<keyword evidence="2" id="KW-1133">Transmembrane helix</keyword>
<keyword evidence="2" id="KW-0812">Transmembrane</keyword>